<gene>
    <name evidence="2" type="ORF">QP116_01375</name>
</gene>
<comment type="caution">
    <text evidence="2">The sequence shown here is derived from an EMBL/GenBank/DDBJ whole genome shotgun (WGS) entry which is preliminary data.</text>
</comment>
<evidence type="ECO:0000259" key="1">
    <source>
        <dbReference type="PROSITE" id="PS50104"/>
    </source>
</evidence>
<dbReference type="RefSeq" id="WP_233430815.1">
    <property type="nucleotide sequence ID" value="NZ_CALUAG010000001.1"/>
</dbReference>
<name>A0AAP4FE76_9MICC</name>
<protein>
    <submittedName>
        <fullName evidence="2">Toll/interleukin-1 receptor domain-containing protein</fullName>
    </submittedName>
</protein>
<dbReference type="EMBL" id="JASODW010000001">
    <property type="protein sequence ID" value="MDK6274408.1"/>
    <property type="molecule type" value="Genomic_DNA"/>
</dbReference>
<evidence type="ECO:0000313" key="3">
    <source>
        <dbReference type="Proteomes" id="UP001240483"/>
    </source>
</evidence>
<dbReference type="InterPro" id="IPR035897">
    <property type="entry name" value="Toll_tir_struct_dom_sf"/>
</dbReference>
<feature type="domain" description="TIR" evidence="1">
    <location>
        <begin position="19"/>
        <end position="151"/>
    </location>
</feature>
<accession>A0AAP4FE76</accession>
<reference evidence="2" key="1">
    <citation type="submission" date="2023-05" db="EMBL/GenBank/DDBJ databases">
        <title>Cataloging the Phylogenetic Diversity of Human Bladder Bacteria.</title>
        <authorList>
            <person name="Du J."/>
        </authorList>
    </citation>
    <scope>NUCLEOTIDE SEQUENCE</scope>
    <source>
        <strain evidence="2">UMB9978</strain>
    </source>
</reference>
<dbReference type="Proteomes" id="UP001240483">
    <property type="component" value="Unassembled WGS sequence"/>
</dbReference>
<evidence type="ECO:0000313" key="2">
    <source>
        <dbReference type="EMBL" id="MDK6274408.1"/>
    </source>
</evidence>
<proteinExistence type="predicted"/>
<dbReference type="Gene3D" id="3.40.50.10140">
    <property type="entry name" value="Toll/interleukin-1 receptor homology (TIR) domain"/>
    <property type="match status" value="1"/>
</dbReference>
<dbReference type="SUPFAM" id="SSF52200">
    <property type="entry name" value="Toll/Interleukin receptor TIR domain"/>
    <property type="match status" value="1"/>
</dbReference>
<dbReference type="PROSITE" id="PS50104">
    <property type="entry name" value="TIR"/>
    <property type="match status" value="1"/>
</dbReference>
<dbReference type="AlphaFoldDB" id="A0AAP4FE76"/>
<dbReference type="GO" id="GO:0007165">
    <property type="term" value="P:signal transduction"/>
    <property type="evidence" value="ECO:0007669"/>
    <property type="project" value="InterPro"/>
</dbReference>
<dbReference type="Pfam" id="PF13676">
    <property type="entry name" value="TIR_2"/>
    <property type="match status" value="1"/>
</dbReference>
<organism evidence="2 3">
    <name type="scientific">Pseudoglutamicibacter cumminsii</name>
    <dbReference type="NCBI Taxonomy" id="156979"/>
    <lineage>
        <taxon>Bacteria</taxon>
        <taxon>Bacillati</taxon>
        <taxon>Actinomycetota</taxon>
        <taxon>Actinomycetes</taxon>
        <taxon>Micrococcales</taxon>
        <taxon>Micrococcaceae</taxon>
        <taxon>Pseudoglutamicibacter</taxon>
    </lineage>
</organism>
<sequence length="159" mass="17605">MRALSPIRESIEKQGPQPDKYDIFLCHAWDDRRTTAKELNDALENAGVSVWFSEKAVLLGSNLMREIDKGLSKSRAGLVLVTESFIKRIKAEGVADKELSALLARDLLVPIVHGVTYDDLREESPLLASRSGLDTADDTMEEIATKISELVSTDAFSDR</sequence>
<keyword evidence="2" id="KW-0675">Receptor</keyword>
<dbReference type="InterPro" id="IPR000157">
    <property type="entry name" value="TIR_dom"/>
</dbReference>